<proteinExistence type="predicted"/>
<dbReference type="RefSeq" id="WP_121837745.1">
    <property type="nucleotide sequence ID" value="NZ_ML014758.1"/>
</dbReference>
<comment type="caution">
    <text evidence="1">The sequence shown here is derived from an EMBL/GenBank/DDBJ whole genome shotgun (WGS) entry which is preliminary data.</text>
</comment>
<dbReference type="Proteomes" id="UP000281474">
    <property type="component" value="Unassembled WGS sequence"/>
</dbReference>
<organism evidence="1 2">
    <name type="scientific">Parashewanella curva</name>
    <dbReference type="NCBI Taxonomy" id="2338552"/>
    <lineage>
        <taxon>Bacteria</taxon>
        <taxon>Pseudomonadati</taxon>
        <taxon>Pseudomonadota</taxon>
        <taxon>Gammaproteobacteria</taxon>
        <taxon>Alteromonadales</taxon>
        <taxon>Shewanellaceae</taxon>
        <taxon>Parashewanella</taxon>
    </lineage>
</organism>
<evidence type="ECO:0000313" key="2">
    <source>
        <dbReference type="Proteomes" id="UP000281474"/>
    </source>
</evidence>
<dbReference type="AlphaFoldDB" id="A0A3L8Q0F1"/>
<name>A0A3L8Q0F1_9GAMM</name>
<dbReference type="EMBL" id="QZEI01000009">
    <property type="protein sequence ID" value="RLV61045.1"/>
    <property type="molecule type" value="Genomic_DNA"/>
</dbReference>
<keyword evidence="2" id="KW-1185">Reference proteome</keyword>
<evidence type="ECO:0000313" key="1">
    <source>
        <dbReference type="EMBL" id="RLV61045.1"/>
    </source>
</evidence>
<sequence>MSVSGSKNYVPLLTFQKELATQDKPWKQQTWVGSVNSACSSTFTVLYAVEFYGSTNSQFQAFAVQPPHNLKYTLKDDKYSLLDYKLTCFKLSSCGEEVISVQDAKQVIEKFMLKNSRLLSTSFSSSQ</sequence>
<protein>
    <submittedName>
        <fullName evidence="1">Uncharacterized protein</fullName>
    </submittedName>
</protein>
<accession>A0A3L8Q0F1</accession>
<gene>
    <name evidence="1" type="ORF">D5018_04180</name>
</gene>
<reference evidence="1 2" key="1">
    <citation type="submission" date="2018-09" db="EMBL/GenBank/DDBJ databases">
        <title>Phylogeny of the Shewanellaceae, and recommendation for two new genera, Pseudoshewanella and Parashewanella.</title>
        <authorList>
            <person name="Wang G."/>
        </authorList>
    </citation>
    <scope>NUCLEOTIDE SEQUENCE [LARGE SCALE GENOMIC DNA]</scope>
    <source>
        <strain evidence="1 2">C51</strain>
    </source>
</reference>